<dbReference type="AlphaFoldDB" id="A0A6G0XSA0"/>
<evidence type="ECO:0008006" key="3">
    <source>
        <dbReference type="Google" id="ProtNLM"/>
    </source>
</evidence>
<gene>
    <name evidence="1" type="ORF">FWK35_00032203</name>
</gene>
<name>A0A6G0XSA0_APHCR</name>
<dbReference type="Proteomes" id="UP000478052">
    <property type="component" value="Unassembled WGS sequence"/>
</dbReference>
<sequence length="664" mass="76512">MSKLSKSTKRRRVLDELEIQLENNDQYCTEALSDGDIINQDNNIMYCCDSLSDTIDYSNNTKDNTLLMNCITAESHYNTVDDCSDCNLLNHSETSSSESDKESRVGTKVTESKSIPANIKLANWAVKYNITNVAMSELLKILKYCYDPSLPMDARTLVKTDVSHGKIPLKDISPRKYYHFGIVTGIKNNYVCKCENPVLKLVVGIDGLPLTKSSTSTFWPILGYIRPYSKLVFPIGLYWGKDKPSETKAYVLKTKGHSGFFSCSRCLIEGEYLERRVCFPDLNCAKRTHDDFINKNQEEHHIGTSMSILINIPDINIVNCFSLDYMHLICLGVMRKLINLWLKGPLKVRIRGSETKILSLRLTSLKSYIPSDFQRKPRGVDEINRWKATELRTFLLYLGPIVLKNVISDVCYAHFLTLHVGMFLLLTPNINDKLLKFSRDLLTYFVKKFSDIYGKEWVSHNVHSIQHLCDDYEQFGNLDNCSTFPFENHMTILKKYVRKSHQPLQQAVKRYSEQISFNASDLSSNYNFKHDDYVFKNRHTEGPLPIDVQIKYQYKYMLFKNSEIKTKNIADCYVQTNDGEVVKVVNICLTAVNNEIIMIGYTFKTVMDLYTKPLKSSKLNIFIINDLDNTLSWWLIKHIKCKFMILNDSENKTIAIPIIHTTET</sequence>
<proteinExistence type="predicted"/>
<accession>A0A6G0XSA0</accession>
<organism evidence="1 2">
    <name type="scientific">Aphis craccivora</name>
    <name type="common">Cowpea aphid</name>
    <dbReference type="NCBI Taxonomy" id="307492"/>
    <lineage>
        <taxon>Eukaryota</taxon>
        <taxon>Metazoa</taxon>
        <taxon>Ecdysozoa</taxon>
        <taxon>Arthropoda</taxon>
        <taxon>Hexapoda</taxon>
        <taxon>Insecta</taxon>
        <taxon>Pterygota</taxon>
        <taxon>Neoptera</taxon>
        <taxon>Paraneoptera</taxon>
        <taxon>Hemiptera</taxon>
        <taxon>Sternorrhyncha</taxon>
        <taxon>Aphidomorpha</taxon>
        <taxon>Aphidoidea</taxon>
        <taxon>Aphididae</taxon>
        <taxon>Aphidini</taxon>
        <taxon>Aphis</taxon>
        <taxon>Aphis</taxon>
    </lineage>
</organism>
<evidence type="ECO:0000313" key="1">
    <source>
        <dbReference type="EMBL" id="KAF0743238.1"/>
    </source>
</evidence>
<comment type="caution">
    <text evidence="1">The sequence shown here is derived from an EMBL/GenBank/DDBJ whole genome shotgun (WGS) entry which is preliminary data.</text>
</comment>
<protein>
    <recommendedName>
        <fullName evidence="3">DUF4806 domain-containing protein</fullName>
    </recommendedName>
</protein>
<reference evidence="1 2" key="1">
    <citation type="submission" date="2019-08" db="EMBL/GenBank/DDBJ databases">
        <title>Whole genome of Aphis craccivora.</title>
        <authorList>
            <person name="Voronova N.V."/>
            <person name="Shulinski R.S."/>
            <person name="Bandarenka Y.V."/>
            <person name="Zhorov D.G."/>
            <person name="Warner D."/>
        </authorList>
    </citation>
    <scope>NUCLEOTIDE SEQUENCE [LARGE SCALE GENOMIC DNA]</scope>
    <source>
        <strain evidence="1">180601</strain>
        <tissue evidence="1">Whole Body</tissue>
    </source>
</reference>
<keyword evidence="2" id="KW-1185">Reference proteome</keyword>
<dbReference type="EMBL" id="VUJU01007601">
    <property type="protein sequence ID" value="KAF0743238.1"/>
    <property type="molecule type" value="Genomic_DNA"/>
</dbReference>
<dbReference type="PANTHER" id="PTHR33053">
    <property type="entry name" value="PROTEIN, PUTATIVE-RELATED"/>
    <property type="match status" value="1"/>
</dbReference>
<dbReference type="OrthoDB" id="10015795at2759"/>
<dbReference type="PANTHER" id="PTHR33053:SF24">
    <property type="entry name" value="TRANSPOSASE DOMAIN-CONTAINING PROTEIN"/>
    <property type="match status" value="1"/>
</dbReference>
<evidence type="ECO:0000313" key="2">
    <source>
        <dbReference type="Proteomes" id="UP000478052"/>
    </source>
</evidence>